<feature type="signal peptide" evidence="19">
    <location>
        <begin position="1"/>
        <end position="19"/>
    </location>
</feature>
<evidence type="ECO:0000256" key="4">
    <source>
        <dbReference type="ARBA" id="ARBA00010701"/>
    </source>
</evidence>
<keyword evidence="7" id="KW-0812">Transmembrane</keyword>
<keyword evidence="15" id="KW-0472">Membrane</keyword>
<dbReference type="EC" id="3.1.1.3" evidence="6"/>
<dbReference type="OrthoDB" id="58570at2759"/>
<evidence type="ECO:0000256" key="11">
    <source>
        <dbReference type="ARBA" id="ARBA00022968"/>
    </source>
</evidence>
<comment type="catalytic activity">
    <reaction evidence="1">
        <text>a triacylglycerol + H2O = a diacylglycerol + a fatty acid + H(+)</text>
        <dbReference type="Rhea" id="RHEA:12044"/>
        <dbReference type="ChEBI" id="CHEBI:15377"/>
        <dbReference type="ChEBI" id="CHEBI:15378"/>
        <dbReference type="ChEBI" id="CHEBI:17855"/>
        <dbReference type="ChEBI" id="CHEBI:18035"/>
        <dbReference type="ChEBI" id="CHEBI:28868"/>
        <dbReference type="EC" id="3.1.1.3"/>
    </reaction>
</comment>
<evidence type="ECO:0000256" key="9">
    <source>
        <dbReference type="ARBA" id="ARBA00022801"/>
    </source>
</evidence>
<dbReference type="Gene3D" id="3.30.70.330">
    <property type="match status" value="1"/>
</dbReference>
<evidence type="ECO:0000256" key="15">
    <source>
        <dbReference type="ARBA" id="ARBA00023136"/>
    </source>
</evidence>
<keyword evidence="8" id="KW-0967">Endosome</keyword>
<sequence length="621" mass="70242">MLKTYVAIVLIGLVIATHAIPENQIPLSRASSTGDQLQSMTLHHQYIHNPEKEYSLERTEMTTTTGLPIQLNSHTDIYLLPPTEYVKQLRDARTPRSMFEVFDQRQHNWQPHLGHLPNVRSRETILALAQMANNAYSSDEKESDWRDVDENWKVNGSYGYKDNGVRAQVFANDEKNLFVIAIKGTSAGVWPGPTNGNDKLNDNLLFSCCCAHPFPAWQRVCDCFTGQRNECNKDCLRDSVLDKNLYYRTAMDVYYDVLESYPDSTIWFTGHSLGGGIASLLSLTFGHPAVTFQTPGDRVAAERLHLPPRGRPEWTYPIWQFGNTADPIFQGVCSGPSSVCWLGGFAIETRCHIGRTCVWDTVGYNGWRVDIQAHRIGVVIDRILNQTEAEYPMPDCRAETDCEDCSLWKYVDAAQMTEHEEVITMDVDLDLDPVPLEEPAEAPPAVTKTAESTTLDDEDQNASKAGPQVRAEAVHVHGVDDMATKDIEEYFGDRKPIKIEWINDTSCNAVFDSAEQATEAIQDLLLEPTSDINHTLLRKAKVYTMESGSTVNNLHLRLASEWDVKERGARDRSRYYLLHGHKQDINSRLGKRRIDKKKPNDILSRLGGYREPGSQRRRRQG</sequence>
<dbReference type="GO" id="GO:0000340">
    <property type="term" value="F:RNA 7-methylguanosine cap binding"/>
    <property type="evidence" value="ECO:0007669"/>
    <property type="project" value="InterPro"/>
</dbReference>
<evidence type="ECO:0000256" key="10">
    <source>
        <dbReference type="ARBA" id="ARBA00022963"/>
    </source>
</evidence>
<feature type="region of interest" description="Disordered" evidence="18">
    <location>
        <begin position="596"/>
        <end position="621"/>
    </location>
</feature>
<comment type="caution">
    <text evidence="20">The sequence shown here is derived from an EMBL/GenBank/DDBJ whole genome shotgun (WGS) entry which is preliminary data.</text>
</comment>
<gene>
    <name evidence="20" type="ORF">INT44_002620</name>
</gene>
<dbReference type="InterPro" id="IPR012677">
    <property type="entry name" value="Nucleotide-bd_a/b_plait_sf"/>
</dbReference>
<evidence type="ECO:0000256" key="8">
    <source>
        <dbReference type="ARBA" id="ARBA00022753"/>
    </source>
</evidence>
<evidence type="ECO:0000313" key="21">
    <source>
        <dbReference type="Proteomes" id="UP000612746"/>
    </source>
</evidence>
<evidence type="ECO:0000256" key="3">
    <source>
        <dbReference type="ARBA" id="ARBA00004343"/>
    </source>
</evidence>
<dbReference type="GO" id="GO:0046461">
    <property type="term" value="P:neutral lipid catabolic process"/>
    <property type="evidence" value="ECO:0007669"/>
    <property type="project" value="TreeGrafter"/>
</dbReference>
<keyword evidence="16" id="KW-0325">Glycoprotein</keyword>
<dbReference type="GO" id="GO:0004806">
    <property type="term" value="F:triacylglycerol lipase activity"/>
    <property type="evidence" value="ECO:0007669"/>
    <property type="project" value="UniProtKB-EC"/>
</dbReference>
<evidence type="ECO:0000256" key="5">
    <source>
        <dbReference type="ARBA" id="ARBA00011137"/>
    </source>
</evidence>
<evidence type="ECO:0000256" key="1">
    <source>
        <dbReference type="ARBA" id="ARBA00001024"/>
    </source>
</evidence>
<dbReference type="InterPro" id="IPR029058">
    <property type="entry name" value="AB_hydrolase_fold"/>
</dbReference>
<keyword evidence="9" id="KW-0378">Hydrolase</keyword>
<feature type="chain" id="PRO_5034986932" description="triacylglycerol lipase" evidence="19">
    <location>
        <begin position="20"/>
        <end position="621"/>
    </location>
</feature>
<feature type="region of interest" description="Disordered" evidence="18">
    <location>
        <begin position="434"/>
        <end position="468"/>
    </location>
</feature>
<dbReference type="CDD" id="cd00519">
    <property type="entry name" value="Lipase_3"/>
    <property type="match status" value="1"/>
</dbReference>
<dbReference type="SUPFAM" id="SSF53474">
    <property type="entry name" value="alpha/beta-Hydrolases"/>
    <property type="match status" value="1"/>
</dbReference>
<dbReference type="GO" id="GO:0004620">
    <property type="term" value="F:phospholipase activity"/>
    <property type="evidence" value="ECO:0007669"/>
    <property type="project" value="TreeGrafter"/>
</dbReference>
<dbReference type="GO" id="GO:0003729">
    <property type="term" value="F:mRNA binding"/>
    <property type="evidence" value="ECO:0007669"/>
    <property type="project" value="InterPro"/>
</dbReference>
<evidence type="ECO:0000256" key="16">
    <source>
        <dbReference type="ARBA" id="ARBA00023180"/>
    </source>
</evidence>
<comment type="similarity">
    <text evidence="4">Belongs to the AB hydrolase superfamily. Lipase family.</text>
</comment>
<reference evidence="20" key="1">
    <citation type="submission" date="2020-12" db="EMBL/GenBank/DDBJ databases">
        <title>Metabolic potential, ecology and presence of endohyphal bacteria is reflected in genomic diversity of Mucoromycotina.</title>
        <authorList>
            <person name="Muszewska A."/>
            <person name="Okrasinska A."/>
            <person name="Steczkiewicz K."/>
            <person name="Drgas O."/>
            <person name="Orlowska M."/>
            <person name="Perlinska-Lenart U."/>
            <person name="Aleksandrzak-Piekarczyk T."/>
            <person name="Szatraj K."/>
            <person name="Zielenkiewicz U."/>
            <person name="Pilsyk S."/>
            <person name="Malc E."/>
            <person name="Mieczkowski P."/>
            <person name="Kruszewska J.S."/>
            <person name="Biernat P."/>
            <person name="Pawlowska J."/>
        </authorList>
    </citation>
    <scope>NUCLEOTIDE SEQUENCE</scope>
    <source>
        <strain evidence="20">WA0000051536</strain>
    </source>
</reference>
<keyword evidence="10" id="KW-0442">Lipid degradation</keyword>
<evidence type="ECO:0000256" key="7">
    <source>
        <dbReference type="ARBA" id="ARBA00022692"/>
    </source>
</evidence>
<keyword evidence="19" id="KW-0732">Signal</keyword>
<evidence type="ECO:0000256" key="17">
    <source>
        <dbReference type="ARBA" id="ARBA00029828"/>
    </source>
</evidence>
<proteinExistence type="inferred from homology"/>
<evidence type="ECO:0000256" key="19">
    <source>
        <dbReference type="SAM" id="SignalP"/>
    </source>
</evidence>
<name>A0A8H7PEU1_9FUNG</name>
<keyword evidence="12" id="KW-1133">Transmembrane helix</keyword>
<dbReference type="Proteomes" id="UP000612746">
    <property type="component" value="Unassembled WGS sequence"/>
</dbReference>
<evidence type="ECO:0000256" key="18">
    <source>
        <dbReference type="SAM" id="MobiDB-lite"/>
    </source>
</evidence>
<comment type="subcellular location">
    <subcellularLocation>
        <location evidence="3">Endosome</location>
        <location evidence="3">Multivesicular body membrane</location>
        <topology evidence="3">Single-pass type II membrane protein</topology>
    </subcellularLocation>
    <subcellularLocation>
        <location evidence="2">Prevacuolar compartment membrane</location>
        <topology evidence="2">Single-pass type II membrane protein</topology>
    </subcellularLocation>
</comment>
<accession>A0A8H7PEU1</accession>
<keyword evidence="21" id="KW-1185">Reference proteome</keyword>
<dbReference type="Pfam" id="PF26363">
    <property type="entry name" value="Phospholipase-like"/>
    <property type="match status" value="1"/>
</dbReference>
<keyword evidence="13" id="KW-0072">Autophagy</keyword>
<dbReference type="GO" id="GO:0034727">
    <property type="term" value="P:piecemeal microautophagy of the nucleus"/>
    <property type="evidence" value="ECO:0007669"/>
    <property type="project" value="TreeGrafter"/>
</dbReference>
<dbReference type="Pfam" id="PF10309">
    <property type="entry name" value="NCBP3"/>
    <property type="match status" value="1"/>
</dbReference>
<dbReference type="InterPro" id="IPR019416">
    <property type="entry name" value="NCBP3"/>
</dbReference>
<dbReference type="GO" id="GO:0032585">
    <property type="term" value="C:multivesicular body membrane"/>
    <property type="evidence" value="ECO:0007669"/>
    <property type="project" value="UniProtKB-SubCell"/>
</dbReference>
<evidence type="ECO:0000256" key="12">
    <source>
        <dbReference type="ARBA" id="ARBA00022989"/>
    </source>
</evidence>
<evidence type="ECO:0000313" key="20">
    <source>
        <dbReference type="EMBL" id="KAG2172605.1"/>
    </source>
</evidence>
<evidence type="ECO:0000256" key="13">
    <source>
        <dbReference type="ARBA" id="ARBA00023006"/>
    </source>
</evidence>
<dbReference type="PANTHER" id="PTHR47175:SF2">
    <property type="entry name" value="LIPASE ATG15-RELATED"/>
    <property type="match status" value="1"/>
</dbReference>
<dbReference type="GO" id="GO:0034496">
    <property type="term" value="P:multivesicular body membrane disassembly"/>
    <property type="evidence" value="ECO:0007669"/>
    <property type="project" value="TreeGrafter"/>
</dbReference>
<protein>
    <recommendedName>
        <fullName evidence="6">triacylglycerol lipase</fullName>
        <ecNumber evidence="6">3.1.1.3</ecNumber>
    </recommendedName>
    <alternativeName>
        <fullName evidence="17">Autophagy-related protein 15</fullName>
    </alternativeName>
</protein>
<evidence type="ECO:0000256" key="6">
    <source>
        <dbReference type="ARBA" id="ARBA00013279"/>
    </source>
</evidence>
<dbReference type="GO" id="GO:0005775">
    <property type="term" value="C:vacuolar lumen"/>
    <property type="evidence" value="ECO:0007669"/>
    <property type="project" value="TreeGrafter"/>
</dbReference>
<keyword evidence="11" id="KW-0735">Signal-anchor</keyword>
<comment type="subunit">
    <text evidence="5">Binds to both phosphatidylinositol (PI) and phosphatidylinositol 3,5-bisphosphate (PIP2).</text>
</comment>
<keyword evidence="14" id="KW-0443">Lipid metabolism</keyword>
<dbReference type="EMBL" id="JAEPRA010000022">
    <property type="protein sequence ID" value="KAG2172605.1"/>
    <property type="molecule type" value="Genomic_DNA"/>
</dbReference>
<dbReference type="Gene3D" id="3.40.50.1820">
    <property type="entry name" value="alpha/beta hydrolase"/>
    <property type="match status" value="1"/>
</dbReference>
<dbReference type="GO" id="GO:0006660">
    <property type="term" value="P:phosphatidylserine catabolic process"/>
    <property type="evidence" value="ECO:0007669"/>
    <property type="project" value="TreeGrafter"/>
</dbReference>
<organism evidence="20 21">
    <name type="scientific">Umbelopsis vinacea</name>
    <dbReference type="NCBI Taxonomy" id="44442"/>
    <lineage>
        <taxon>Eukaryota</taxon>
        <taxon>Fungi</taxon>
        <taxon>Fungi incertae sedis</taxon>
        <taxon>Mucoromycota</taxon>
        <taxon>Mucoromycotina</taxon>
        <taxon>Umbelopsidomycetes</taxon>
        <taxon>Umbelopsidales</taxon>
        <taxon>Umbelopsidaceae</taxon>
        <taxon>Umbelopsis</taxon>
    </lineage>
</organism>
<dbReference type="AlphaFoldDB" id="A0A8H7PEU1"/>
<dbReference type="InterPro" id="IPR050805">
    <property type="entry name" value="ATG15_Lipase"/>
</dbReference>
<evidence type="ECO:0000256" key="2">
    <source>
        <dbReference type="ARBA" id="ARBA00004270"/>
    </source>
</evidence>
<evidence type="ECO:0000256" key="14">
    <source>
        <dbReference type="ARBA" id="ARBA00023098"/>
    </source>
</evidence>
<dbReference type="PANTHER" id="PTHR47175">
    <property type="entry name" value="LIPASE ATG15-RELATED"/>
    <property type="match status" value="1"/>
</dbReference>